<dbReference type="eggNOG" id="ENOG502SQ9B">
    <property type="taxonomic scope" value="Eukaryota"/>
</dbReference>
<evidence type="ECO:0000313" key="3">
    <source>
        <dbReference type="Proteomes" id="UP000008062"/>
    </source>
</evidence>
<gene>
    <name evidence="2" type="ORF">MYCGRDRAFT_107918</name>
</gene>
<proteinExistence type="predicted"/>
<feature type="compositionally biased region" description="Acidic residues" evidence="1">
    <location>
        <begin position="576"/>
        <end position="603"/>
    </location>
</feature>
<feature type="region of interest" description="Disordered" evidence="1">
    <location>
        <begin position="280"/>
        <end position="320"/>
    </location>
</feature>
<feature type="compositionally biased region" description="Polar residues" evidence="1">
    <location>
        <begin position="1"/>
        <end position="16"/>
    </location>
</feature>
<dbReference type="RefSeq" id="XP_003854817.1">
    <property type="nucleotide sequence ID" value="XM_003854769.1"/>
</dbReference>
<dbReference type="HOGENOM" id="CLU_378628_0_0_1"/>
<accession>F9X248</accession>
<keyword evidence="3" id="KW-1185">Reference proteome</keyword>
<feature type="compositionally biased region" description="Acidic residues" evidence="1">
    <location>
        <begin position="128"/>
        <end position="152"/>
    </location>
</feature>
<dbReference type="EMBL" id="CM001197">
    <property type="protein sequence ID" value="EGP89793.1"/>
    <property type="molecule type" value="Genomic_DNA"/>
</dbReference>
<feature type="compositionally biased region" description="Basic residues" evidence="1">
    <location>
        <begin position="31"/>
        <end position="43"/>
    </location>
</feature>
<protein>
    <submittedName>
        <fullName evidence="2">Uncharacterized protein</fullName>
    </submittedName>
</protein>
<name>F9X248_ZYMTI</name>
<feature type="compositionally biased region" description="Basic and acidic residues" evidence="1">
    <location>
        <begin position="352"/>
        <end position="361"/>
    </location>
</feature>
<feature type="compositionally biased region" description="Polar residues" evidence="1">
    <location>
        <begin position="491"/>
        <end position="505"/>
    </location>
</feature>
<evidence type="ECO:0000313" key="2">
    <source>
        <dbReference type="EMBL" id="EGP89793.1"/>
    </source>
</evidence>
<organism evidence="2 3">
    <name type="scientific">Zymoseptoria tritici (strain CBS 115943 / IPO323)</name>
    <name type="common">Speckled leaf blotch fungus</name>
    <name type="synonym">Septoria tritici</name>
    <dbReference type="NCBI Taxonomy" id="336722"/>
    <lineage>
        <taxon>Eukaryota</taxon>
        <taxon>Fungi</taxon>
        <taxon>Dikarya</taxon>
        <taxon>Ascomycota</taxon>
        <taxon>Pezizomycotina</taxon>
        <taxon>Dothideomycetes</taxon>
        <taxon>Dothideomycetidae</taxon>
        <taxon>Mycosphaerellales</taxon>
        <taxon>Mycosphaerellaceae</taxon>
        <taxon>Zymoseptoria</taxon>
    </lineage>
</organism>
<feature type="region of interest" description="Disordered" evidence="1">
    <location>
        <begin position="481"/>
        <end position="509"/>
    </location>
</feature>
<feature type="compositionally biased region" description="Acidic residues" evidence="1">
    <location>
        <begin position="107"/>
        <end position="116"/>
    </location>
</feature>
<dbReference type="Proteomes" id="UP000008062">
    <property type="component" value="Chromosome 2"/>
</dbReference>
<feature type="compositionally biased region" description="Acidic residues" evidence="1">
    <location>
        <begin position="362"/>
        <end position="380"/>
    </location>
</feature>
<dbReference type="OMA" id="AESDYGH"/>
<feature type="compositionally biased region" description="Polar residues" evidence="1">
    <location>
        <begin position="195"/>
        <end position="205"/>
    </location>
</feature>
<dbReference type="GeneID" id="13396002"/>
<feature type="region of interest" description="Disordered" evidence="1">
    <location>
        <begin position="352"/>
        <end position="464"/>
    </location>
</feature>
<dbReference type="AlphaFoldDB" id="F9X248"/>
<feature type="compositionally biased region" description="Acidic residues" evidence="1">
    <location>
        <begin position="56"/>
        <end position="83"/>
    </location>
</feature>
<feature type="region of interest" description="Disordered" evidence="1">
    <location>
        <begin position="181"/>
        <end position="214"/>
    </location>
</feature>
<evidence type="ECO:0000256" key="1">
    <source>
        <dbReference type="SAM" id="MobiDB-lite"/>
    </source>
</evidence>
<reference evidence="2 3" key="1">
    <citation type="journal article" date="2011" name="PLoS Genet.">
        <title>Finished genome of the fungal wheat pathogen Mycosphaerella graminicola reveals dispensome structure, chromosome plasticity, and stealth pathogenesis.</title>
        <authorList>
            <person name="Goodwin S.B."/>
            <person name="Ben M'barek S."/>
            <person name="Dhillon B."/>
            <person name="Wittenberg A.H.J."/>
            <person name="Crane C.F."/>
            <person name="Hane J.K."/>
            <person name="Foster A.J."/>
            <person name="Van der Lee T.A.J."/>
            <person name="Grimwood J."/>
            <person name="Aerts A."/>
            <person name="Antoniw J."/>
            <person name="Bailey A."/>
            <person name="Bluhm B."/>
            <person name="Bowler J."/>
            <person name="Bristow J."/>
            <person name="van der Burgt A."/>
            <person name="Canto-Canche B."/>
            <person name="Churchill A.C.L."/>
            <person name="Conde-Ferraez L."/>
            <person name="Cools H.J."/>
            <person name="Coutinho P.M."/>
            <person name="Csukai M."/>
            <person name="Dehal P."/>
            <person name="De Wit P."/>
            <person name="Donzelli B."/>
            <person name="van de Geest H.C."/>
            <person name="van Ham R.C.H.J."/>
            <person name="Hammond-Kosack K.E."/>
            <person name="Henrissat B."/>
            <person name="Kilian A."/>
            <person name="Kobayashi A.K."/>
            <person name="Koopmann E."/>
            <person name="Kourmpetis Y."/>
            <person name="Kuzniar A."/>
            <person name="Lindquist E."/>
            <person name="Lombard V."/>
            <person name="Maliepaard C."/>
            <person name="Martins N."/>
            <person name="Mehrabi R."/>
            <person name="Nap J.P.H."/>
            <person name="Ponomarenko A."/>
            <person name="Rudd J.J."/>
            <person name="Salamov A."/>
            <person name="Schmutz J."/>
            <person name="Schouten H.J."/>
            <person name="Shapiro H."/>
            <person name="Stergiopoulos I."/>
            <person name="Torriani S.F.F."/>
            <person name="Tu H."/>
            <person name="de Vries R.P."/>
            <person name="Waalwijk C."/>
            <person name="Ware S.B."/>
            <person name="Wiebenga A."/>
            <person name="Zwiers L.-H."/>
            <person name="Oliver R.P."/>
            <person name="Grigoriev I.V."/>
            <person name="Kema G.H.J."/>
        </authorList>
    </citation>
    <scope>NUCLEOTIDE SEQUENCE [LARGE SCALE GENOMIC DNA]</scope>
    <source>
        <strain evidence="3">CBS 115943 / IPO323</strain>
    </source>
</reference>
<feature type="compositionally biased region" description="Low complexity" evidence="1">
    <location>
        <begin position="286"/>
        <end position="296"/>
    </location>
</feature>
<feature type="compositionally biased region" description="Low complexity" evidence="1">
    <location>
        <begin position="565"/>
        <end position="574"/>
    </location>
</feature>
<sequence>MASHVSGSNPRGSMQVLQEPKISKQGVPKSGHTKNKKPLKSSIKKMANGTRTGDAISDDSDGDDEGDLSGSDEEDEEDGDDADVFALSGGPRIGSNANGRLAGPMSDDVDMFDDDQAVAGAERASANDSDEEDYGAVDDMSDSDDSEPDVDENTVLRKAERDLIEEFESTEKPRAARAMASEMNGMNIEEDSGLSRRTSMQSETSMDGELDFGLDFSQDPFGGLNSHDSLYQELIEDAEGQFDSDLASWRIPDVHPDSLLMHSRSRESSIISTHTAKKVRFEETTSARSRTSSLSSEDIDPREAYPDLLDSADTPIGRSNMVMLNMDGDVEMDQMETESLYDFDFEDEYEKAAFEIDRQSDSEESSSDDYGDTTDEDTPDDQAARLIAIQKASGRVPRTDQAPSTPTPRKGSATKSTRRPASGRFASSATRSDKRPKSGTFVHDPSVASVSATTKGSGVKLVCPTRPPEAERAYWDRARRAMGSRDGSPGASVSWTRTTPRTASIPQKPFTAKSTLGTMFDGNLDFLRSNDQSGIAEDLLKPSIDRAVRGTYASAPPSDTEVTDNDSSSLNLDDFVQLDDSSDPPSDTEVDVDDTELDETDADTESHTLSRPSTANLLSPQSSFSTSTGGNANFDSGLLLDHFDQQRGLVSSFRNNQHHARVVSSLAANPTKRAMTSQANALQKGRKNAAMAPMTPARKKRASADLGAVLAAGVRKGAMASPLARKGSLKGMGGGRSRGNSLSQTLALERFVVPDPYADRTTSRGLLKRVWNVAELFRAEDVRGSDRANEVRRGASGQLCLLQLETSRNGLSGTRRSGPGLRFLDCEAGIARPESQGVDCQIGIARLALRNTGGDVKCCNRAATDGDWRWFEIVTMSLLANVAQEHGRRIHCIRFRS</sequence>
<dbReference type="InParanoid" id="F9X248"/>
<dbReference type="OrthoDB" id="5399183at2759"/>
<dbReference type="KEGG" id="ztr:MYCGRDRAFT_107918"/>
<feature type="compositionally biased region" description="Polar residues" evidence="1">
    <location>
        <begin position="607"/>
        <end position="627"/>
    </location>
</feature>
<feature type="region of interest" description="Disordered" evidence="1">
    <location>
        <begin position="1"/>
        <end position="157"/>
    </location>
</feature>
<feature type="region of interest" description="Disordered" evidence="1">
    <location>
        <begin position="550"/>
        <end position="627"/>
    </location>
</feature>